<dbReference type="Proteomes" id="UP001186974">
    <property type="component" value="Unassembled WGS sequence"/>
</dbReference>
<protein>
    <submittedName>
        <fullName evidence="1">Uncharacterized protein</fullName>
    </submittedName>
</protein>
<feature type="non-terminal residue" evidence="1">
    <location>
        <position position="183"/>
    </location>
</feature>
<keyword evidence="2" id="KW-1185">Reference proteome</keyword>
<sequence>PRNGVGGSFYSNGTLSGLNHECEPGCVVAFAYDLCHLTGENATLQVAVGVVRNDTVSYLGTSQTHYYRAKRPDTADAIRYFFDDHPATPAESQSLDANISAIATSVASQNYSDILTLSVRQIFGAMDWTVPSNSTDNDNPSAFLNEILSNGNMQTIDVIFPMLPYLYALAPNDIKLLFEPVLS</sequence>
<name>A0ACC3DL24_9PEZI</name>
<evidence type="ECO:0000313" key="1">
    <source>
        <dbReference type="EMBL" id="KAK3077344.1"/>
    </source>
</evidence>
<reference evidence="1" key="1">
    <citation type="submission" date="2024-09" db="EMBL/GenBank/DDBJ databases">
        <title>Black Yeasts Isolated from many extreme environments.</title>
        <authorList>
            <person name="Coleine C."/>
            <person name="Stajich J.E."/>
            <person name="Selbmann L."/>
        </authorList>
    </citation>
    <scope>NUCLEOTIDE SEQUENCE</scope>
    <source>
        <strain evidence="1">CCFEE 5737</strain>
    </source>
</reference>
<feature type="non-terminal residue" evidence="1">
    <location>
        <position position="1"/>
    </location>
</feature>
<gene>
    <name evidence="1" type="ORF">LTS18_010526</name>
</gene>
<proteinExistence type="predicted"/>
<dbReference type="EMBL" id="JAWDJW010002953">
    <property type="protein sequence ID" value="KAK3077344.1"/>
    <property type="molecule type" value="Genomic_DNA"/>
</dbReference>
<accession>A0ACC3DL24</accession>
<comment type="caution">
    <text evidence="1">The sequence shown here is derived from an EMBL/GenBank/DDBJ whole genome shotgun (WGS) entry which is preliminary data.</text>
</comment>
<evidence type="ECO:0000313" key="2">
    <source>
        <dbReference type="Proteomes" id="UP001186974"/>
    </source>
</evidence>
<organism evidence="1 2">
    <name type="scientific">Coniosporium uncinatum</name>
    <dbReference type="NCBI Taxonomy" id="93489"/>
    <lineage>
        <taxon>Eukaryota</taxon>
        <taxon>Fungi</taxon>
        <taxon>Dikarya</taxon>
        <taxon>Ascomycota</taxon>
        <taxon>Pezizomycotina</taxon>
        <taxon>Dothideomycetes</taxon>
        <taxon>Dothideomycetes incertae sedis</taxon>
        <taxon>Coniosporium</taxon>
    </lineage>
</organism>